<dbReference type="CDD" id="cd00190">
    <property type="entry name" value="Tryp_SPc"/>
    <property type="match status" value="1"/>
</dbReference>
<accession>A0A7R8Z185</accession>
<dbReference type="InterPro" id="IPR043504">
    <property type="entry name" value="Peptidase_S1_PA_chymotrypsin"/>
</dbReference>
<dbReference type="PROSITE" id="PS00135">
    <property type="entry name" value="TRYPSIN_SER"/>
    <property type="match status" value="1"/>
</dbReference>
<dbReference type="FunFam" id="2.40.10.10:FF:000025">
    <property type="entry name" value="serine proteases 1/2"/>
    <property type="match status" value="1"/>
</dbReference>
<dbReference type="OrthoDB" id="5565075at2759"/>
<evidence type="ECO:0000256" key="2">
    <source>
        <dbReference type="ARBA" id="ARBA00022729"/>
    </source>
</evidence>
<keyword evidence="3 7" id="KW-0378">Hydrolase</keyword>
<dbReference type="InterPro" id="IPR001314">
    <property type="entry name" value="Peptidase_S1A"/>
</dbReference>
<dbReference type="PANTHER" id="PTHR24252">
    <property type="entry name" value="ACROSIN-RELATED"/>
    <property type="match status" value="1"/>
</dbReference>
<dbReference type="SUPFAM" id="SSF50494">
    <property type="entry name" value="Trypsin-like serine proteases"/>
    <property type="match status" value="1"/>
</dbReference>
<evidence type="ECO:0000256" key="1">
    <source>
        <dbReference type="ARBA" id="ARBA00022670"/>
    </source>
</evidence>
<evidence type="ECO:0000313" key="10">
    <source>
        <dbReference type="EMBL" id="CAD7091653.1"/>
    </source>
</evidence>
<dbReference type="InterPro" id="IPR033116">
    <property type="entry name" value="TRYPSIN_SER"/>
</dbReference>
<dbReference type="Gene3D" id="2.40.10.10">
    <property type="entry name" value="Trypsin-like serine proteases"/>
    <property type="match status" value="2"/>
</dbReference>
<reference evidence="10 11" key="1">
    <citation type="submission" date="2020-11" db="EMBL/GenBank/DDBJ databases">
        <authorList>
            <person name="Wallbank WR R."/>
            <person name="Pardo Diaz C."/>
            <person name="Kozak K."/>
            <person name="Martin S."/>
            <person name="Jiggins C."/>
            <person name="Moest M."/>
            <person name="Warren A I."/>
            <person name="Generalovic N T."/>
            <person name="Byers J.R.P. K."/>
            <person name="Montejo-Kovacevich G."/>
            <person name="Yen C E."/>
        </authorList>
    </citation>
    <scope>NUCLEOTIDE SEQUENCE [LARGE SCALE GENOMIC DNA]</scope>
</reference>
<gene>
    <name evidence="10" type="ORF">HERILL_LOCUS14065</name>
</gene>
<dbReference type="PANTHER" id="PTHR24252:SF7">
    <property type="entry name" value="HYALIN"/>
    <property type="match status" value="1"/>
</dbReference>
<name>A0A7R8Z185_HERIL</name>
<keyword evidence="1 7" id="KW-0645">Protease</keyword>
<dbReference type="InterPro" id="IPR018114">
    <property type="entry name" value="TRYPSIN_HIS"/>
</dbReference>
<proteinExistence type="predicted"/>
<evidence type="ECO:0000256" key="8">
    <source>
        <dbReference type="SAM" id="SignalP"/>
    </source>
</evidence>
<keyword evidence="6" id="KW-1015">Disulfide bond</keyword>
<keyword evidence="5" id="KW-0865">Zymogen</keyword>
<dbReference type="GO" id="GO:0006508">
    <property type="term" value="P:proteolysis"/>
    <property type="evidence" value="ECO:0007669"/>
    <property type="project" value="UniProtKB-KW"/>
</dbReference>
<evidence type="ECO:0000256" key="3">
    <source>
        <dbReference type="ARBA" id="ARBA00022801"/>
    </source>
</evidence>
<dbReference type="InterPro" id="IPR001254">
    <property type="entry name" value="Trypsin_dom"/>
</dbReference>
<organism evidence="10 11">
    <name type="scientific">Hermetia illucens</name>
    <name type="common">Black soldier fly</name>
    <dbReference type="NCBI Taxonomy" id="343691"/>
    <lineage>
        <taxon>Eukaryota</taxon>
        <taxon>Metazoa</taxon>
        <taxon>Ecdysozoa</taxon>
        <taxon>Arthropoda</taxon>
        <taxon>Hexapoda</taxon>
        <taxon>Insecta</taxon>
        <taxon>Pterygota</taxon>
        <taxon>Neoptera</taxon>
        <taxon>Endopterygota</taxon>
        <taxon>Diptera</taxon>
        <taxon>Brachycera</taxon>
        <taxon>Stratiomyomorpha</taxon>
        <taxon>Stratiomyidae</taxon>
        <taxon>Hermetiinae</taxon>
        <taxon>Hermetia</taxon>
    </lineage>
</organism>
<dbReference type="Pfam" id="PF00089">
    <property type="entry name" value="Trypsin"/>
    <property type="match status" value="1"/>
</dbReference>
<feature type="chain" id="PRO_5031569961" description="Peptidase S1 domain-containing protein" evidence="8">
    <location>
        <begin position="17"/>
        <end position="282"/>
    </location>
</feature>
<evidence type="ECO:0000256" key="7">
    <source>
        <dbReference type="RuleBase" id="RU363034"/>
    </source>
</evidence>
<evidence type="ECO:0000259" key="9">
    <source>
        <dbReference type="PROSITE" id="PS50240"/>
    </source>
</evidence>
<dbReference type="OMA" id="STNICIS"/>
<evidence type="ECO:0000256" key="4">
    <source>
        <dbReference type="ARBA" id="ARBA00022825"/>
    </source>
</evidence>
<protein>
    <recommendedName>
        <fullName evidence="9">Peptidase S1 domain-containing protein</fullName>
    </recommendedName>
</protein>
<sequence length="282" mass="30272">MSFLVIFSAILYAVSAAELPPVAVVKDIQEDFVKSPLSRITGGNEADPHSIPYQVALQLRSGSGSSAFCGGSLISDKFVVTAAHCVDGMTSATIFLGAHHLRVPETDRIQQSVNKSNFIIHEQWNSRQIRNDVALIKLAFPIQFNDNISAVNLPRRKDVTKSYVSEMATASGWGVFSDKKPSVSPVLRYINATVINQNQCRRSLGSTVQSTNICISGANGASTCSGDSGGPLVIYEADGSRTLVGITSFGSARGCEMNYAAAFVRVTSYLNWITSNAGIELR</sequence>
<dbReference type="InterPro" id="IPR009003">
    <property type="entry name" value="Peptidase_S1_PA"/>
</dbReference>
<dbReference type="PROSITE" id="PS00134">
    <property type="entry name" value="TRYPSIN_HIS"/>
    <property type="match status" value="1"/>
</dbReference>
<dbReference type="PRINTS" id="PR00722">
    <property type="entry name" value="CHYMOTRYPSIN"/>
</dbReference>
<dbReference type="Proteomes" id="UP000594454">
    <property type="component" value="Chromosome 5"/>
</dbReference>
<dbReference type="AlphaFoldDB" id="A0A7R8Z185"/>
<feature type="domain" description="Peptidase S1" evidence="9">
    <location>
        <begin position="40"/>
        <end position="278"/>
    </location>
</feature>
<evidence type="ECO:0000256" key="6">
    <source>
        <dbReference type="ARBA" id="ARBA00023157"/>
    </source>
</evidence>
<keyword evidence="11" id="KW-1185">Reference proteome</keyword>
<dbReference type="FunFam" id="2.40.10.10:FF:000073">
    <property type="entry name" value="Trypsin alpha"/>
    <property type="match status" value="1"/>
</dbReference>
<evidence type="ECO:0000313" key="11">
    <source>
        <dbReference type="Proteomes" id="UP000594454"/>
    </source>
</evidence>
<keyword evidence="2 8" id="KW-0732">Signal</keyword>
<feature type="signal peptide" evidence="8">
    <location>
        <begin position="1"/>
        <end position="16"/>
    </location>
</feature>
<keyword evidence="4 7" id="KW-0720">Serine protease</keyword>
<dbReference type="SMART" id="SM00020">
    <property type="entry name" value="Tryp_SPc"/>
    <property type="match status" value="1"/>
</dbReference>
<dbReference type="InParanoid" id="A0A7R8Z185"/>
<evidence type="ECO:0000256" key="5">
    <source>
        <dbReference type="ARBA" id="ARBA00023145"/>
    </source>
</evidence>
<dbReference type="EMBL" id="LR899013">
    <property type="protein sequence ID" value="CAD7091653.1"/>
    <property type="molecule type" value="Genomic_DNA"/>
</dbReference>
<dbReference type="PROSITE" id="PS50240">
    <property type="entry name" value="TRYPSIN_DOM"/>
    <property type="match status" value="1"/>
</dbReference>
<dbReference type="GO" id="GO:0004252">
    <property type="term" value="F:serine-type endopeptidase activity"/>
    <property type="evidence" value="ECO:0007669"/>
    <property type="project" value="InterPro"/>
</dbReference>